<dbReference type="InterPro" id="IPR000873">
    <property type="entry name" value="AMP-dep_synth/lig_dom"/>
</dbReference>
<dbReference type="AlphaFoldDB" id="A0A1C3EQT1"/>
<dbReference type="GO" id="GO:0016020">
    <property type="term" value="C:membrane"/>
    <property type="evidence" value="ECO:0007669"/>
    <property type="project" value="UniProtKB-SubCell"/>
</dbReference>
<comment type="caution">
    <text evidence="9">The sequence shown here is derived from an EMBL/GenBank/DDBJ whole genome shotgun (WGS) entry which is preliminary data.</text>
</comment>
<dbReference type="STRING" id="1080227.A8L45_03000"/>
<reference evidence="9 10" key="1">
    <citation type="submission" date="2016-05" db="EMBL/GenBank/DDBJ databases">
        <title>Genomic Taxonomy of the Vibrionaceae.</title>
        <authorList>
            <person name="Gomez-Gil B."/>
            <person name="Enciso-Ibarra J."/>
        </authorList>
    </citation>
    <scope>NUCLEOTIDE SEQUENCE [LARGE SCALE GENOMIC DNA]</scope>
    <source>
        <strain evidence="9 10">CAIM 1920</strain>
    </source>
</reference>
<accession>A0A1C3EQT1</accession>
<dbReference type="Pfam" id="PF00501">
    <property type="entry name" value="AMP-binding"/>
    <property type="match status" value="1"/>
</dbReference>
<evidence type="ECO:0000313" key="9">
    <source>
        <dbReference type="EMBL" id="ODA35605.1"/>
    </source>
</evidence>
<dbReference type="InterPro" id="IPR042099">
    <property type="entry name" value="ANL_N_sf"/>
</dbReference>
<dbReference type="Gene3D" id="3.40.50.12780">
    <property type="entry name" value="N-terminal domain of ligase-like"/>
    <property type="match status" value="1"/>
</dbReference>
<sequence>MRAYETNSDIFELSGRYNNLADLFEYSMKKYADSIAYYTLDEEVSFREVDVRSQAMAAWIQEHSALNPGDRVVVQLPNSLEYAIVNYACLRAGMVLVNVGNAAGKENLLEPLIDSGAKLAVVSSSNVDELVTHIESTSLSAIIAVEFDSSSPVLIDEGRSEVTSYQRAMATGKELALFPRQSRLDDVCLLQYTDGVSGKMRGACLTHRNIMSNTLQIMERVGHVLGKNCETVVCPIPFHHISAFVVNFALTFSCGNASILIPDASDVDLFINTIKPHKITCFVGLSSVFKALVEHPEFRNIDFSQLNSCFCGGFPLSVAVAEMWRLQTGVRITEGYGLTEAAMLVCLNYAGNEQLETVGTALINTMVEVWDENEKPVKDGEVGQIVIKGPQLMKGFWESAPDGELVNQGIFTESGHYLTGDLGLRRPNGHLKLLTRKDESIWVNDVMVYPRDIEDVLMSYEGIAEAAVVGEKGGHKGNIIHAFVITKPIFPGKNALYEYCKDMLSESAIPDKITITDKLPRSSFGKILRRKLIKAKED</sequence>
<dbReference type="Pfam" id="PF13193">
    <property type="entry name" value="AMP-binding_C"/>
    <property type="match status" value="1"/>
</dbReference>
<protein>
    <recommendedName>
        <fullName evidence="5">Long-chain-fatty-acid--CoA ligase</fullName>
        <ecNumber evidence="4">6.2.1.3</ecNumber>
    </recommendedName>
    <alternativeName>
        <fullName evidence="6">Long-chain acyl-CoA synthetase</fullName>
    </alternativeName>
</protein>
<keyword evidence="10" id="KW-1185">Reference proteome</keyword>
<dbReference type="PANTHER" id="PTHR43767">
    <property type="entry name" value="LONG-CHAIN-FATTY-ACID--COA LIGASE"/>
    <property type="match status" value="1"/>
</dbReference>
<evidence type="ECO:0000256" key="2">
    <source>
        <dbReference type="ARBA" id="ARBA00005005"/>
    </source>
</evidence>
<dbReference type="EC" id="6.2.1.3" evidence="4"/>
<dbReference type="InterPro" id="IPR050237">
    <property type="entry name" value="ATP-dep_AMP-bd_enzyme"/>
</dbReference>
<dbReference type="Proteomes" id="UP000094936">
    <property type="component" value="Unassembled WGS sequence"/>
</dbReference>
<feature type="domain" description="AMP-dependent synthetase/ligase" evidence="7">
    <location>
        <begin position="24"/>
        <end position="397"/>
    </location>
</feature>
<name>A0A1C3EQT1_9GAMM</name>
<evidence type="ECO:0000256" key="3">
    <source>
        <dbReference type="ARBA" id="ARBA00022598"/>
    </source>
</evidence>
<evidence type="ECO:0000313" key="10">
    <source>
        <dbReference type="Proteomes" id="UP000094936"/>
    </source>
</evidence>
<gene>
    <name evidence="9" type="ORF">A8L45_03000</name>
</gene>
<dbReference type="GO" id="GO:0004467">
    <property type="term" value="F:long-chain fatty acid-CoA ligase activity"/>
    <property type="evidence" value="ECO:0007669"/>
    <property type="project" value="UniProtKB-EC"/>
</dbReference>
<keyword evidence="3" id="KW-0436">Ligase</keyword>
<comment type="subcellular location">
    <subcellularLocation>
        <location evidence="1">Membrane</location>
        <topology evidence="1">Peripheral membrane protein</topology>
    </subcellularLocation>
</comment>
<evidence type="ECO:0000259" key="7">
    <source>
        <dbReference type="Pfam" id="PF00501"/>
    </source>
</evidence>
<dbReference type="Gene3D" id="3.30.300.30">
    <property type="match status" value="1"/>
</dbReference>
<evidence type="ECO:0000256" key="5">
    <source>
        <dbReference type="ARBA" id="ARBA00039545"/>
    </source>
</evidence>
<comment type="pathway">
    <text evidence="2">Lipid metabolism; fatty acid beta-oxidation.</text>
</comment>
<proteinExistence type="predicted"/>
<dbReference type="SUPFAM" id="SSF56801">
    <property type="entry name" value="Acetyl-CoA synthetase-like"/>
    <property type="match status" value="1"/>
</dbReference>
<dbReference type="InterPro" id="IPR045851">
    <property type="entry name" value="AMP-bd_C_sf"/>
</dbReference>
<evidence type="ECO:0000259" key="8">
    <source>
        <dbReference type="Pfam" id="PF13193"/>
    </source>
</evidence>
<dbReference type="EMBL" id="LYBM01000003">
    <property type="protein sequence ID" value="ODA35605.1"/>
    <property type="molecule type" value="Genomic_DNA"/>
</dbReference>
<feature type="domain" description="AMP-binding enzyme C-terminal" evidence="8">
    <location>
        <begin position="453"/>
        <end position="526"/>
    </location>
</feature>
<dbReference type="PANTHER" id="PTHR43767:SF8">
    <property type="entry name" value="LONG-CHAIN-FATTY-ACID--COA LIGASE"/>
    <property type="match status" value="1"/>
</dbReference>
<evidence type="ECO:0000256" key="6">
    <source>
        <dbReference type="ARBA" id="ARBA00042773"/>
    </source>
</evidence>
<organism evidence="9 10">
    <name type="scientific">Veronia pacifica</name>
    <dbReference type="NCBI Taxonomy" id="1080227"/>
    <lineage>
        <taxon>Bacteria</taxon>
        <taxon>Pseudomonadati</taxon>
        <taxon>Pseudomonadota</taxon>
        <taxon>Gammaproteobacteria</taxon>
        <taxon>Vibrionales</taxon>
        <taxon>Vibrionaceae</taxon>
        <taxon>Veronia</taxon>
    </lineage>
</organism>
<dbReference type="InterPro" id="IPR025110">
    <property type="entry name" value="AMP-bd_C"/>
</dbReference>
<evidence type="ECO:0000256" key="1">
    <source>
        <dbReference type="ARBA" id="ARBA00004170"/>
    </source>
</evidence>
<evidence type="ECO:0000256" key="4">
    <source>
        <dbReference type="ARBA" id="ARBA00026121"/>
    </source>
</evidence>